<evidence type="ECO:0000256" key="2">
    <source>
        <dbReference type="ARBA" id="ARBA00022723"/>
    </source>
</evidence>
<dbReference type="GO" id="GO:0009298">
    <property type="term" value="P:GDP-mannose biosynthetic process"/>
    <property type="evidence" value="ECO:0007669"/>
    <property type="project" value="InterPro"/>
</dbReference>
<dbReference type="InterPro" id="IPR005002">
    <property type="entry name" value="PMM"/>
</dbReference>
<keyword evidence="5" id="KW-1185">Reference proteome</keyword>
<dbReference type="GeneID" id="10328805"/>
<evidence type="ECO:0000313" key="5">
    <source>
        <dbReference type="Proteomes" id="UP000006527"/>
    </source>
</evidence>
<dbReference type="OrthoDB" id="28508at10239"/>
<evidence type="ECO:0000256" key="1">
    <source>
        <dbReference type="ARBA" id="ARBA00022490"/>
    </source>
</evidence>
<accession>E3SLF4</accession>
<keyword evidence="3" id="KW-0460">Magnesium</keyword>
<name>E3SLF4_9CAUD</name>
<dbReference type="GO" id="GO:0006013">
    <property type="term" value="P:mannose metabolic process"/>
    <property type="evidence" value="ECO:0007669"/>
    <property type="project" value="TreeGrafter"/>
</dbReference>
<dbReference type="Gene3D" id="3.40.50.1000">
    <property type="entry name" value="HAD superfamily/HAD-like"/>
    <property type="match status" value="1"/>
</dbReference>
<dbReference type="InterPro" id="IPR043169">
    <property type="entry name" value="PMM_cap"/>
</dbReference>
<dbReference type="GO" id="GO:0046872">
    <property type="term" value="F:metal ion binding"/>
    <property type="evidence" value="ECO:0007669"/>
    <property type="project" value="UniProtKB-KW"/>
</dbReference>
<dbReference type="KEGG" id="vg:10328805"/>
<dbReference type="GO" id="GO:0004615">
    <property type="term" value="F:phosphomannomutase activity"/>
    <property type="evidence" value="ECO:0007669"/>
    <property type="project" value="InterPro"/>
</dbReference>
<dbReference type="Gene3D" id="3.30.1240.20">
    <property type="match status" value="1"/>
</dbReference>
<dbReference type="GO" id="GO:0006487">
    <property type="term" value="P:protein N-linked glycosylation"/>
    <property type="evidence" value="ECO:0007669"/>
    <property type="project" value="TreeGrafter"/>
</dbReference>
<dbReference type="EMBL" id="GU071098">
    <property type="protein sequence ID" value="ADO98302.1"/>
    <property type="molecule type" value="Genomic_DNA"/>
</dbReference>
<gene>
    <name evidence="4" type="ORF">SSSM7_237</name>
</gene>
<protein>
    <recommendedName>
        <fullName evidence="6">Phosphomannomutase</fullName>
    </recommendedName>
</protein>
<dbReference type="PANTHER" id="PTHR10466">
    <property type="entry name" value="PHOSPHOMANNOMUTASE"/>
    <property type="match status" value="1"/>
</dbReference>
<dbReference type="SUPFAM" id="SSF56784">
    <property type="entry name" value="HAD-like"/>
    <property type="match status" value="1"/>
</dbReference>
<dbReference type="InterPro" id="IPR023214">
    <property type="entry name" value="HAD_sf"/>
</dbReference>
<proteinExistence type="predicted"/>
<keyword evidence="2" id="KW-0479">Metal-binding</keyword>
<evidence type="ECO:0000256" key="3">
    <source>
        <dbReference type="ARBA" id="ARBA00022842"/>
    </source>
</evidence>
<keyword evidence="1" id="KW-0963">Cytoplasm</keyword>
<dbReference type="PANTHER" id="PTHR10466:SF0">
    <property type="entry name" value="PHOSPHOMANNOMUTASE"/>
    <property type="match status" value="1"/>
</dbReference>
<dbReference type="InterPro" id="IPR036412">
    <property type="entry name" value="HAD-like_sf"/>
</dbReference>
<evidence type="ECO:0000313" key="4">
    <source>
        <dbReference type="EMBL" id="ADO98302.1"/>
    </source>
</evidence>
<dbReference type="Pfam" id="PF03332">
    <property type="entry name" value="PMM"/>
    <property type="match status" value="1"/>
</dbReference>
<reference evidence="4 5" key="1">
    <citation type="journal article" date="2010" name="Environ. Microbiol.">
        <title>Genomic analysis of oceanic cyanobacterial myoviruses compared with T4-like myoviruses from diverse hosts and environments.</title>
        <authorList>
            <person name="Sullivan M.B."/>
            <person name="Huang K.H."/>
            <person name="Ignacio-Espinoza J.C."/>
            <person name="Berlin A.M."/>
            <person name="Kelly L."/>
            <person name="Weigele P.R."/>
            <person name="DeFrancesco A.S."/>
            <person name="Kern S.E."/>
            <person name="Thompson L.R."/>
            <person name="Young S."/>
            <person name="Yandava C."/>
            <person name="Fu R."/>
            <person name="Krastins B."/>
            <person name="Chase M."/>
            <person name="Sarracino D."/>
            <person name="Osburne M.S."/>
            <person name="Henn M.R."/>
            <person name="Chisholm S.W."/>
        </authorList>
    </citation>
    <scope>NUCLEOTIDE SEQUENCE [LARGE SCALE GENOMIC DNA]</scope>
    <source>
        <strain evidence="4">8109-3</strain>
    </source>
</reference>
<dbReference type="Proteomes" id="UP000006527">
    <property type="component" value="Segment"/>
</dbReference>
<sequence length="230" mass="26594">MTKYIFDVDGTLTPSRRKIDPDFLIFFNSFALANEVYLVTGSDREKTIEQITHLLYCNCKRVYNCAGNDVYEGDLLTYRNPWELPEEAREFLTEILHNSTFPVRTGTHIEERPGCVNFSIVGRGATLVERQVYCDWDEIKNERRKIAKQFNEEFPELHAFVGGQTGVDISSKGSDKSQIVRDFMDGDVVFFGDRMDQHGNDKPLADKILEHKLGQVVEVKDWKDTWSKLR</sequence>
<dbReference type="RefSeq" id="YP_004324289.1">
    <property type="nucleotide sequence ID" value="NC_015287.1"/>
</dbReference>
<organism evidence="4 5">
    <name type="scientific">Synechococcus phage S-SSM7</name>
    <dbReference type="NCBI Taxonomy" id="445686"/>
    <lineage>
        <taxon>Viruses</taxon>
        <taxon>Duplodnaviria</taxon>
        <taxon>Heunggongvirae</taxon>
        <taxon>Uroviricota</taxon>
        <taxon>Caudoviricetes</taxon>
        <taxon>Pantevenvirales</taxon>
        <taxon>Kyanoviridae</taxon>
        <taxon>Lipsvirus</taxon>
        <taxon>Lipsvirus ssm7</taxon>
    </lineage>
</organism>
<evidence type="ECO:0008006" key="6">
    <source>
        <dbReference type="Google" id="ProtNLM"/>
    </source>
</evidence>